<evidence type="ECO:0000313" key="2">
    <source>
        <dbReference type="Proteomes" id="UP000653411"/>
    </source>
</evidence>
<gene>
    <name evidence="1" type="ORF">GCM10011578_083560</name>
</gene>
<dbReference type="AlphaFoldDB" id="A0A917XM31"/>
<reference evidence="1" key="1">
    <citation type="journal article" date="2014" name="Int. J. Syst. Evol. Microbiol.">
        <title>Complete genome sequence of Corynebacterium casei LMG S-19264T (=DSM 44701T), isolated from a smear-ripened cheese.</title>
        <authorList>
            <consortium name="US DOE Joint Genome Institute (JGI-PGF)"/>
            <person name="Walter F."/>
            <person name="Albersmeier A."/>
            <person name="Kalinowski J."/>
            <person name="Ruckert C."/>
        </authorList>
    </citation>
    <scope>NUCLEOTIDE SEQUENCE</scope>
    <source>
        <strain evidence="1">CGMCC 4.7110</strain>
    </source>
</reference>
<proteinExistence type="predicted"/>
<evidence type="ECO:0000313" key="1">
    <source>
        <dbReference type="EMBL" id="GGN38314.1"/>
    </source>
</evidence>
<evidence type="ECO:0008006" key="3">
    <source>
        <dbReference type="Google" id="ProtNLM"/>
    </source>
</evidence>
<name>A0A917XM31_9ACTN</name>
<accession>A0A917XM31</accession>
<dbReference type="Proteomes" id="UP000653411">
    <property type="component" value="Unassembled WGS sequence"/>
</dbReference>
<sequence>MRPVVVNSLLTNAWALRWSRCRGVWAYAYAGWHAVHHLIPLPPAHRPFAVGRAAGRPVGWFVVGGLGPES</sequence>
<reference evidence="1" key="2">
    <citation type="submission" date="2020-09" db="EMBL/GenBank/DDBJ databases">
        <authorList>
            <person name="Sun Q."/>
            <person name="Zhou Y."/>
        </authorList>
    </citation>
    <scope>NUCLEOTIDE SEQUENCE</scope>
    <source>
        <strain evidence="1">CGMCC 4.7110</strain>
    </source>
</reference>
<comment type="caution">
    <text evidence="1">The sequence shown here is derived from an EMBL/GenBank/DDBJ whole genome shotgun (WGS) entry which is preliminary data.</text>
</comment>
<organism evidence="1 2">
    <name type="scientific">Streptomyces fuscichromogenes</name>
    <dbReference type="NCBI Taxonomy" id="1324013"/>
    <lineage>
        <taxon>Bacteria</taxon>
        <taxon>Bacillati</taxon>
        <taxon>Actinomycetota</taxon>
        <taxon>Actinomycetes</taxon>
        <taxon>Kitasatosporales</taxon>
        <taxon>Streptomycetaceae</taxon>
        <taxon>Streptomyces</taxon>
    </lineage>
</organism>
<keyword evidence="2" id="KW-1185">Reference proteome</keyword>
<protein>
    <recommendedName>
        <fullName evidence="3">Fatty acid desaturase domain-containing protein</fullName>
    </recommendedName>
</protein>
<dbReference type="EMBL" id="BMML01000027">
    <property type="protein sequence ID" value="GGN38314.1"/>
    <property type="molecule type" value="Genomic_DNA"/>
</dbReference>